<evidence type="ECO:0000313" key="2">
    <source>
        <dbReference type="EMBL" id="OAF18468.1"/>
    </source>
</evidence>
<name>A0A176ZD43_9BRAD</name>
<dbReference type="Proteomes" id="UP000077173">
    <property type="component" value="Unassembled WGS sequence"/>
</dbReference>
<gene>
    <name evidence="2" type="ORF">AXW67_02780</name>
</gene>
<protein>
    <recommendedName>
        <fullName evidence="4">Anti-sigma factor NepR domain-containing protein</fullName>
    </recommendedName>
</protein>
<organism evidence="2 3">
    <name type="scientific">Bradyrhizobium neotropicale</name>
    <dbReference type="NCBI Taxonomy" id="1497615"/>
    <lineage>
        <taxon>Bacteria</taxon>
        <taxon>Pseudomonadati</taxon>
        <taxon>Pseudomonadota</taxon>
        <taxon>Alphaproteobacteria</taxon>
        <taxon>Hyphomicrobiales</taxon>
        <taxon>Nitrobacteraceae</taxon>
        <taxon>Bradyrhizobium</taxon>
    </lineage>
</organism>
<dbReference type="AlphaFoldDB" id="A0A176ZD43"/>
<sequence length="74" mass="8433">MPSGAELLRSAGLGVGTMMLDDEFNRQRAKILRDLAEQADPFIRRRLLLLVERYEPAPPPAPNDPQPARPRKRR</sequence>
<proteinExistence type="predicted"/>
<reference evidence="2 3" key="1">
    <citation type="submission" date="2016-02" db="EMBL/GenBank/DDBJ databases">
        <title>Draft genome sequence of the strain BR 10247T Bradyrhizobium neotropicale isolated from nodules of Centrolobium paraense.</title>
        <authorList>
            <person name="Simoes-Araujo J.L."/>
            <person name="Barauna A.C."/>
            <person name="Silva K."/>
            <person name="Zilli J.E."/>
        </authorList>
    </citation>
    <scope>NUCLEOTIDE SEQUENCE [LARGE SCALE GENOMIC DNA]</scope>
    <source>
        <strain evidence="2 3">BR 10247</strain>
    </source>
</reference>
<evidence type="ECO:0008006" key="4">
    <source>
        <dbReference type="Google" id="ProtNLM"/>
    </source>
</evidence>
<feature type="region of interest" description="Disordered" evidence="1">
    <location>
        <begin position="53"/>
        <end position="74"/>
    </location>
</feature>
<keyword evidence="3" id="KW-1185">Reference proteome</keyword>
<accession>A0A176ZD43</accession>
<feature type="compositionally biased region" description="Pro residues" evidence="1">
    <location>
        <begin position="56"/>
        <end position="68"/>
    </location>
</feature>
<comment type="caution">
    <text evidence="2">The sequence shown here is derived from an EMBL/GenBank/DDBJ whole genome shotgun (WGS) entry which is preliminary data.</text>
</comment>
<dbReference type="EMBL" id="LSEF01000033">
    <property type="protein sequence ID" value="OAF18468.1"/>
    <property type="molecule type" value="Genomic_DNA"/>
</dbReference>
<evidence type="ECO:0000313" key="3">
    <source>
        <dbReference type="Proteomes" id="UP000077173"/>
    </source>
</evidence>
<evidence type="ECO:0000256" key="1">
    <source>
        <dbReference type="SAM" id="MobiDB-lite"/>
    </source>
</evidence>